<dbReference type="PANTHER" id="PTHR43752">
    <property type="entry name" value="BNR/ASP-BOX REPEAT FAMILY PROTEIN"/>
    <property type="match status" value="1"/>
</dbReference>
<comment type="caution">
    <text evidence="2">The sequence shown here is derived from an EMBL/GenBank/DDBJ whole genome shotgun (WGS) entry which is preliminary data.</text>
</comment>
<name>A0AAV5N5V2_9GAMM</name>
<evidence type="ECO:0000313" key="2">
    <source>
        <dbReference type="EMBL" id="GKX57129.1"/>
    </source>
</evidence>
<dbReference type="PANTHER" id="PTHR43752:SF2">
    <property type="entry name" value="BNR_ASP-BOX REPEAT FAMILY PROTEIN"/>
    <property type="match status" value="1"/>
</dbReference>
<dbReference type="Gene3D" id="2.120.10.10">
    <property type="match status" value="1"/>
</dbReference>
<evidence type="ECO:0000313" key="3">
    <source>
        <dbReference type="Proteomes" id="UP001058124"/>
    </source>
</evidence>
<dbReference type="EMBL" id="BRLH01000011">
    <property type="protein sequence ID" value="GKX57129.1"/>
    <property type="molecule type" value="Genomic_DNA"/>
</dbReference>
<protein>
    <recommendedName>
        <fullName evidence="1">Sialidase domain-containing protein</fullName>
    </recommendedName>
</protein>
<keyword evidence="3" id="KW-1185">Reference proteome</keyword>
<dbReference type="InterPro" id="IPR036278">
    <property type="entry name" value="Sialidase_sf"/>
</dbReference>
<dbReference type="Proteomes" id="UP001058124">
    <property type="component" value="Unassembled WGS sequence"/>
</dbReference>
<dbReference type="Pfam" id="PF13088">
    <property type="entry name" value="BNR_2"/>
    <property type="match status" value="1"/>
</dbReference>
<dbReference type="CDD" id="cd15482">
    <property type="entry name" value="Sialidase_non-viral"/>
    <property type="match status" value="1"/>
</dbReference>
<gene>
    <name evidence="2" type="ORF">SOASR030_32410</name>
</gene>
<dbReference type="InterPro" id="IPR011040">
    <property type="entry name" value="Sialidase"/>
</dbReference>
<accession>A0AAV5N5V2</accession>
<proteinExistence type="predicted"/>
<feature type="domain" description="Sialidase" evidence="1">
    <location>
        <begin position="35"/>
        <end position="331"/>
    </location>
</feature>
<sequence length="360" mass="40154">MDFVKSQAQFLLDKNDLPFNNCHASTLAVLPERDRILVAYFAGQKEGSGDTAIWLSVNEGGQWRPARRIMAEAGLAHWNPVLHAEGGRLWLFYKVGPDVHHWTTRVATSDDGGERWSEPRELVSGDRTPRGPVKNKLLVMSNGEWLAPGSVEDDRYWDAFVDISADRGAGWRRVDIPIEHVQPASAKEGGVWQGLKNDALWETDLERVFQWDGVIQPTLWESEPGCVHAMMRSTRGHVYRSDSKDYGRSWSPAYATPLPNNNSGIDVVAMKSGLLALAYNPIAGNWGRRYPVSVSFSNDNGASWSSRLDLESGEGEFSYPAIVAVGSNLHVTYTWNRKNIVYQCITLNSVLHNKNCGEPS</sequence>
<dbReference type="RefSeq" id="WP_051155760.1">
    <property type="nucleotide sequence ID" value="NZ_BRLH01000011.1"/>
</dbReference>
<dbReference type="SUPFAM" id="SSF50939">
    <property type="entry name" value="Sialidases"/>
    <property type="match status" value="1"/>
</dbReference>
<evidence type="ECO:0000259" key="1">
    <source>
        <dbReference type="Pfam" id="PF13088"/>
    </source>
</evidence>
<dbReference type="AlphaFoldDB" id="A0AAV5N5V2"/>
<reference evidence="2" key="1">
    <citation type="submission" date="2022-06" db="EMBL/GenBank/DDBJ databases">
        <title>Draft genome sequences of Leminorella grimontii str. JCM5902.</title>
        <authorList>
            <person name="Wakabayashi Y."/>
            <person name="Kojima K."/>
        </authorList>
    </citation>
    <scope>NUCLEOTIDE SEQUENCE</scope>
    <source>
        <strain evidence="2">JCM 5902</strain>
    </source>
</reference>
<organism evidence="2 3">
    <name type="scientific">Leminorella grimontii</name>
    <dbReference type="NCBI Taxonomy" id="82981"/>
    <lineage>
        <taxon>Bacteria</taxon>
        <taxon>Pseudomonadati</taxon>
        <taxon>Pseudomonadota</taxon>
        <taxon>Gammaproteobacteria</taxon>
        <taxon>Enterobacterales</taxon>
        <taxon>Budviciaceae</taxon>
        <taxon>Leminorella</taxon>
    </lineage>
</organism>